<dbReference type="SUPFAM" id="SSF51735">
    <property type="entry name" value="NAD(P)-binding Rossmann-fold domains"/>
    <property type="match status" value="1"/>
</dbReference>
<feature type="domain" description="Ketoreductase" evidence="3">
    <location>
        <begin position="12"/>
        <end position="201"/>
    </location>
</feature>
<dbReference type="InterPro" id="IPR036291">
    <property type="entry name" value="NAD(P)-bd_dom_sf"/>
</dbReference>
<evidence type="ECO:0000256" key="1">
    <source>
        <dbReference type="ARBA" id="ARBA00006484"/>
    </source>
</evidence>
<dbReference type="PANTHER" id="PTHR43639">
    <property type="entry name" value="OXIDOREDUCTASE, SHORT-CHAIN DEHYDROGENASE/REDUCTASE FAMILY (AFU_ORTHOLOGUE AFUA_5G02870)"/>
    <property type="match status" value="1"/>
</dbReference>
<gene>
    <name evidence="4" type="ORF">AACH11_16020</name>
</gene>
<evidence type="ECO:0000256" key="2">
    <source>
        <dbReference type="ARBA" id="ARBA00023002"/>
    </source>
</evidence>
<reference evidence="4 5" key="1">
    <citation type="submission" date="2024-04" db="EMBL/GenBank/DDBJ databases">
        <title>Novel species of the genus Ideonella isolated from streams.</title>
        <authorList>
            <person name="Lu H."/>
        </authorList>
    </citation>
    <scope>NUCLEOTIDE SEQUENCE [LARGE SCALE GENOMIC DNA]</scope>
    <source>
        <strain evidence="4 5">BYS139W</strain>
    </source>
</reference>
<keyword evidence="5" id="KW-1185">Reference proteome</keyword>
<dbReference type="Gene3D" id="3.40.50.720">
    <property type="entry name" value="NAD(P)-binding Rossmann-like Domain"/>
    <property type="match status" value="1"/>
</dbReference>
<comment type="similarity">
    <text evidence="1">Belongs to the short-chain dehydrogenases/reductases (SDR) family.</text>
</comment>
<accession>A0ABU9BFK8</accession>
<name>A0ABU9BFK8_9BURK</name>
<dbReference type="InterPro" id="IPR057326">
    <property type="entry name" value="KR_dom"/>
</dbReference>
<evidence type="ECO:0000313" key="4">
    <source>
        <dbReference type="EMBL" id="MEK8027470.1"/>
    </source>
</evidence>
<comment type="caution">
    <text evidence="4">The sequence shown here is derived from an EMBL/GenBank/DDBJ whole genome shotgun (WGS) entry which is preliminary data.</text>
</comment>
<organism evidence="4 5">
    <name type="scientific">Pseudaquabacterium rugosum</name>
    <dbReference type="NCBI Taxonomy" id="2984194"/>
    <lineage>
        <taxon>Bacteria</taxon>
        <taxon>Pseudomonadati</taxon>
        <taxon>Pseudomonadota</taxon>
        <taxon>Betaproteobacteria</taxon>
        <taxon>Burkholderiales</taxon>
        <taxon>Sphaerotilaceae</taxon>
        <taxon>Pseudaquabacterium</taxon>
    </lineage>
</organism>
<dbReference type="SMART" id="SM00822">
    <property type="entry name" value="PKS_KR"/>
    <property type="match status" value="1"/>
</dbReference>
<sequence>MSPSSPVPASDKVLLITGAGRGIGAATARLAAQAGWDVAVNYSRDIDAASRVADAVRACGRRAITVRADVADERAVQAMFARIDVELGRLGALVNNAGIVARRSRLDEMVVARWRHMFEVNVLGTMLCTQAAVRRMSTLHGGRGGAIVNLSSMAAVLGAPAMYVDYAASKGAIDSFTVGMARELATEGVRVNGVRPGIIDTGIHADSGEPERAQRSASVIPMQRPGRAEEVAEAIVWLISPQASYTTGTLLDVSGGR</sequence>
<keyword evidence="2" id="KW-0560">Oxidoreductase</keyword>
<proteinExistence type="inferred from homology"/>
<evidence type="ECO:0000259" key="3">
    <source>
        <dbReference type="SMART" id="SM00822"/>
    </source>
</evidence>
<dbReference type="PRINTS" id="PR00081">
    <property type="entry name" value="GDHRDH"/>
</dbReference>
<dbReference type="Pfam" id="PF13561">
    <property type="entry name" value="adh_short_C2"/>
    <property type="match status" value="1"/>
</dbReference>
<dbReference type="Proteomes" id="UP001368500">
    <property type="component" value="Unassembled WGS sequence"/>
</dbReference>
<dbReference type="EMBL" id="JBBUTF010000014">
    <property type="protein sequence ID" value="MEK8027470.1"/>
    <property type="molecule type" value="Genomic_DNA"/>
</dbReference>
<dbReference type="RefSeq" id="WP_341375246.1">
    <property type="nucleotide sequence ID" value="NZ_JBBUTF010000014.1"/>
</dbReference>
<dbReference type="PRINTS" id="PR00080">
    <property type="entry name" value="SDRFAMILY"/>
</dbReference>
<dbReference type="PANTHER" id="PTHR43639:SF1">
    <property type="entry name" value="SHORT-CHAIN DEHYDROGENASE_REDUCTASE FAMILY PROTEIN"/>
    <property type="match status" value="1"/>
</dbReference>
<evidence type="ECO:0000313" key="5">
    <source>
        <dbReference type="Proteomes" id="UP001368500"/>
    </source>
</evidence>
<dbReference type="CDD" id="cd05233">
    <property type="entry name" value="SDR_c"/>
    <property type="match status" value="1"/>
</dbReference>
<protein>
    <submittedName>
        <fullName evidence="4">SDR family oxidoreductase</fullName>
    </submittedName>
</protein>
<dbReference type="InterPro" id="IPR002347">
    <property type="entry name" value="SDR_fam"/>
</dbReference>